<evidence type="ECO:0000256" key="3">
    <source>
        <dbReference type="ARBA" id="ARBA00022801"/>
    </source>
</evidence>
<sequence>MKAIVGLGNPGDQYAHTRHNIGFQVIDAIADSYAVHFKSKGKSLIGTFFLDGEKVLLVKPQTFMNLSGESVFDVVDYYDLDMEDLLIIYDDIDIDVGKMRIRQKGSAGTHNGMRSVIYHLKSDEMARIRLGIGKQDNIPLDKYVLGKFTPDELSIVKETVEKAAKAALFFVKEGINLCMNKYNVR</sequence>
<evidence type="ECO:0000256" key="5">
    <source>
        <dbReference type="ARBA" id="ARBA00038063"/>
    </source>
</evidence>
<dbReference type="SUPFAM" id="SSF53178">
    <property type="entry name" value="Peptidyl-tRNA hydrolase-like"/>
    <property type="match status" value="1"/>
</dbReference>
<evidence type="ECO:0000313" key="11">
    <source>
        <dbReference type="EMBL" id="RBP67453.1"/>
    </source>
</evidence>
<feature type="binding site" evidence="8">
    <location>
        <position position="63"/>
    </location>
    <ligand>
        <name>tRNA</name>
        <dbReference type="ChEBI" id="CHEBI:17843"/>
    </ligand>
</feature>
<dbReference type="GO" id="GO:0072344">
    <property type="term" value="P:rescue of stalled ribosome"/>
    <property type="evidence" value="ECO:0007669"/>
    <property type="project" value="UniProtKB-UniRule"/>
</dbReference>
<dbReference type="PANTHER" id="PTHR17224:SF1">
    <property type="entry name" value="PEPTIDYL-TRNA HYDROLASE"/>
    <property type="match status" value="1"/>
</dbReference>
<keyword evidence="4 8" id="KW-0694">RNA-binding</keyword>
<dbReference type="InterPro" id="IPR018171">
    <property type="entry name" value="Pept_tRNA_hydro_CS"/>
</dbReference>
<dbReference type="CDD" id="cd00462">
    <property type="entry name" value="PTH"/>
    <property type="match status" value="1"/>
</dbReference>
<feature type="active site" description="Proton acceptor" evidence="8">
    <location>
        <position position="19"/>
    </location>
</feature>
<evidence type="ECO:0000256" key="9">
    <source>
        <dbReference type="RuleBase" id="RU000673"/>
    </source>
</evidence>
<comment type="subcellular location">
    <subcellularLocation>
        <location evidence="8">Cytoplasm</location>
    </subcellularLocation>
</comment>
<dbReference type="Gene3D" id="3.40.50.1470">
    <property type="entry name" value="Peptidyl-tRNA hydrolase"/>
    <property type="match status" value="1"/>
</dbReference>
<evidence type="ECO:0000256" key="7">
    <source>
        <dbReference type="ARBA" id="ARBA00050038"/>
    </source>
</evidence>
<evidence type="ECO:0000256" key="6">
    <source>
        <dbReference type="ARBA" id="ARBA00048707"/>
    </source>
</evidence>
<reference evidence="11 12" key="1">
    <citation type="submission" date="2018-06" db="EMBL/GenBank/DDBJ databases">
        <title>Genomic Encyclopedia of Type Strains, Phase IV (KMG-IV): sequencing the most valuable type-strain genomes for metagenomic binning, comparative biology and taxonomic classification.</title>
        <authorList>
            <person name="Goeker M."/>
        </authorList>
    </citation>
    <scope>NUCLEOTIDE SEQUENCE [LARGE SCALE GENOMIC DNA]</scope>
    <source>
        <strain evidence="11 12">DSM 22112</strain>
    </source>
</reference>
<name>A0A366ICU0_9FIRM</name>
<keyword evidence="12" id="KW-1185">Reference proteome</keyword>
<keyword evidence="8" id="KW-0963">Cytoplasm</keyword>
<evidence type="ECO:0000256" key="1">
    <source>
        <dbReference type="ARBA" id="ARBA00013260"/>
    </source>
</evidence>
<keyword evidence="3 8" id="KW-0378">Hydrolase</keyword>
<dbReference type="GO" id="GO:0004045">
    <property type="term" value="F:peptidyl-tRNA hydrolase activity"/>
    <property type="evidence" value="ECO:0007669"/>
    <property type="project" value="UniProtKB-UniRule"/>
</dbReference>
<dbReference type="NCBIfam" id="TIGR00447">
    <property type="entry name" value="pth"/>
    <property type="match status" value="1"/>
</dbReference>
<evidence type="ECO:0000313" key="12">
    <source>
        <dbReference type="Proteomes" id="UP000253490"/>
    </source>
</evidence>
<comment type="function">
    <text evidence="8">Catalyzes the release of premature peptidyl moieties from peptidyl-tRNA molecules trapped in stalled 50S ribosomal subunits, and thus maintains levels of free tRNAs and 50S ribosomes.</text>
</comment>
<feature type="site" description="Stabilizes the basic form of H active site to accept a proton" evidence="8">
    <location>
        <position position="90"/>
    </location>
</feature>
<dbReference type="Proteomes" id="UP000253490">
    <property type="component" value="Unassembled WGS sequence"/>
</dbReference>
<dbReference type="RefSeq" id="WP_113920013.1">
    <property type="nucleotide sequence ID" value="NZ_QNRX01000004.1"/>
</dbReference>
<dbReference type="PANTHER" id="PTHR17224">
    <property type="entry name" value="PEPTIDYL-TRNA HYDROLASE"/>
    <property type="match status" value="1"/>
</dbReference>
<keyword evidence="2 8" id="KW-0820">tRNA-binding</keyword>
<evidence type="ECO:0000256" key="10">
    <source>
        <dbReference type="RuleBase" id="RU004320"/>
    </source>
</evidence>
<proteinExistence type="inferred from homology"/>
<feature type="binding site" evidence="8">
    <location>
        <position position="14"/>
    </location>
    <ligand>
        <name>tRNA</name>
        <dbReference type="ChEBI" id="CHEBI:17843"/>
    </ligand>
</feature>
<evidence type="ECO:0000256" key="8">
    <source>
        <dbReference type="HAMAP-Rule" id="MF_00083"/>
    </source>
</evidence>
<dbReference type="OrthoDB" id="9800507at2"/>
<comment type="subunit">
    <text evidence="8">Monomer.</text>
</comment>
<accession>A0A366ICU0</accession>
<dbReference type="PROSITE" id="PS01196">
    <property type="entry name" value="PEPT_TRNA_HYDROL_2"/>
    <property type="match status" value="1"/>
</dbReference>
<feature type="binding site" evidence="8">
    <location>
        <position position="65"/>
    </location>
    <ligand>
        <name>tRNA</name>
        <dbReference type="ChEBI" id="CHEBI:17843"/>
    </ligand>
</feature>
<comment type="similarity">
    <text evidence="5 8 10">Belongs to the PTH family.</text>
</comment>
<dbReference type="GO" id="GO:0005737">
    <property type="term" value="C:cytoplasm"/>
    <property type="evidence" value="ECO:0007669"/>
    <property type="project" value="UniProtKB-SubCell"/>
</dbReference>
<dbReference type="FunFam" id="3.40.50.1470:FF:000001">
    <property type="entry name" value="Peptidyl-tRNA hydrolase"/>
    <property type="match status" value="1"/>
</dbReference>
<dbReference type="GO" id="GO:0000049">
    <property type="term" value="F:tRNA binding"/>
    <property type="evidence" value="ECO:0007669"/>
    <property type="project" value="UniProtKB-UniRule"/>
</dbReference>
<feature type="site" description="Discriminates between blocked and unblocked aminoacyl-tRNA" evidence="8">
    <location>
        <position position="9"/>
    </location>
</feature>
<dbReference type="GO" id="GO:0006515">
    <property type="term" value="P:protein quality control for misfolded or incompletely synthesized proteins"/>
    <property type="evidence" value="ECO:0007669"/>
    <property type="project" value="UniProtKB-UniRule"/>
</dbReference>
<evidence type="ECO:0000256" key="2">
    <source>
        <dbReference type="ARBA" id="ARBA00022555"/>
    </source>
</evidence>
<dbReference type="InterPro" id="IPR036416">
    <property type="entry name" value="Pept_tRNA_hydro_sf"/>
</dbReference>
<dbReference type="Pfam" id="PF01195">
    <property type="entry name" value="Pept_tRNA_hydro"/>
    <property type="match status" value="1"/>
</dbReference>
<comment type="catalytic activity">
    <reaction evidence="6 8 9">
        <text>an N-acyl-L-alpha-aminoacyl-tRNA + H2O = an N-acyl-L-amino acid + a tRNA + H(+)</text>
        <dbReference type="Rhea" id="RHEA:54448"/>
        <dbReference type="Rhea" id="RHEA-COMP:10123"/>
        <dbReference type="Rhea" id="RHEA-COMP:13883"/>
        <dbReference type="ChEBI" id="CHEBI:15377"/>
        <dbReference type="ChEBI" id="CHEBI:15378"/>
        <dbReference type="ChEBI" id="CHEBI:59874"/>
        <dbReference type="ChEBI" id="CHEBI:78442"/>
        <dbReference type="ChEBI" id="CHEBI:138191"/>
        <dbReference type="EC" id="3.1.1.29"/>
    </reaction>
</comment>
<dbReference type="PROSITE" id="PS01195">
    <property type="entry name" value="PEPT_TRNA_HYDROL_1"/>
    <property type="match status" value="1"/>
</dbReference>
<gene>
    <name evidence="8" type="primary">pth</name>
    <name evidence="11" type="ORF">DES36_104155</name>
</gene>
<feature type="binding site" evidence="8">
    <location>
        <position position="111"/>
    </location>
    <ligand>
        <name>tRNA</name>
        <dbReference type="ChEBI" id="CHEBI:17843"/>
    </ligand>
</feature>
<comment type="caution">
    <text evidence="11">The sequence shown here is derived from an EMBL/GenBank/DDBJ whole genome shotgun (WGS) entry which is preliminary data.</text>
</comment>
<evidence type="ECO:0000256" key="4">
    <source>
        <dbReference type="ARBA" id="ARBA00022884"/>
    </source>
</evidence>
<dbReference type="InterPro" id="IPR001328">
    <property type="entry name" value="Pept_tRNA_hydro"/>
</dbReference>
<organism evidence="11 12">
    <name type="scientific">Alkalibaculum bacchi</name>
    <dbReference type="NCBI Taxonomy" id="645887"/>
    <lineage>
        <taxon>Bacteria</taxon>
        <taxon>Bacillati</taxon>
        <taxon>Bacillota</taxon>
        <taxon>Clostridia</taxon>
        <taxon>Eubacteriales</taxon>
        <taxon>Eubacteriaceae</taxon>
        <taxon>Alkalibaculum</taxon>
    </lineage>
</organism>
<dbReference type="HAMAP" id="MF_00083">
    <property type="entry name" value="Pept_tRNA_hydro_bact"/>
    <property type="match status" value="1"/>
</dbReference>
<protein>
    <recommendedName>
        <fullName evidence="7 8">Peptidyl-tRNA hydrolase</fullName>
        <shortName evidence="8">Pth</shortName>
        <ecNumber evidence="1 8">3.1.1.29</ecNumber>
    </recommendedName>
</protein>
<comment type="function">
    <text evidence="8">Hydrolyzes ribosome-free peptidyl-tRNAs (with 1 or more amino acids incorporated), which drop off the ribosome during protein synthesis, or as a result of ribosome stalling.</text>
</comment>
<dbReference type="EC" id="3.1.1.29" evidence="1 8"/>
<dbReference type="EMBL" id="QNRX01000004">
    <property type="protein sequence ID" value="RBP67453.1"/>
    <property type="molecule type" value="Genomic_DNA"/>
</dbReference>
<dbReference type="AlphaFoldDB" id="A0A366ICU0"/>